<protein>
    <submittedName>
        <fullName evidence="1">Uncharacterized protein</fullName>
    </submittedName>
</protein>
<gene>
    <name evidence="1" type="ORF">LCGC14_1666820</name>
</gene>
<accession>A0A0F9KSE3</accession>
<organism evidence="1">
    <name type="scientific">marine sediment metagenome</name>
    <dbReference type="NCBI Taxonomy" id="412755"/>
    <lineage>
        <taxon>unclassified sequences</taxon>
        <taxon>metagenomes</taxon>
        <taxon>ecological metagenomes</taxon>
    </lineage>
</organism>
<proteinExistence type="predicted"/>
<evidence type="ECO:0000313" key="1">
    <source>
        <dbReference type="EMBL" id="KKM18330.1"/>
    </source>
</evidence>
<dbReference type="AlphaFoldDB" id="A0A0F9KSE3"/>
<name>A0A0F9KSE3_9ZZZZ</name>
<reference evidence="1" key="1">
    <citation type="journal article" date="2015" name="Nature">
        <title>Complex archaea that bridge the gap between prokaryotes and eukaryotes.</title>
        <authorList>
            <person name="Spang A."/>
            <person name="Saw J.H."/>
            <person name="Jorgensen S.L."/>
            <person name="Zaremba-Niedzwiedzka K."/>
            <person name="Martijn J."/>
            <person name="Lind A.E."/>
            <person name="van Eijk R."/>
            <person name="Schleper C."/>
            <person name="Guy L."/>
            <person name="Ettema T.J."/>
        </authorList>
    </citation>
    <scope>NUCLEOTIDE SEQUENCE</scope>
</reference>
<comment type="caution">
    <text evidence="1">The sequence shown here is derived from an EMBL/GenBank/DDBJ whole genome shotgun (WGS) entry which is preliminary data.</text>
</comment>
<sequence length="166" mass="19407">MRLRLDIDDVVCDFTWGVFKEAGIPIERVSEVKSYDYNEVLDFKPIWERVKDDNAFWLGLPVLDSHIPTCCVAYVTARYCPPDITKAWLVKNGLPELPLYYVKGVKKLEALLSHGLDGIVDDKAEVFMRVYKQLPMSFLVSRPWNRHVVTPNRIFRLEELDWRVPH</sequence>
<dbReference type="EMBL" id="LAZR01014246">
    <property type="protein sequence ID" value="KKM18330.1"/>
    <property type="molecule type" value="Genomic_DNA"/>
</dbReference>